<dbReference type="InterPro" id="IPR000868">
    <property type="entry name" value="Isochorismatase-like_dom"/>
</dbReference>
<evidence type="ECO:0000313" key="4">
    <source>
        <dbReference type="EMBL" id="MBU9722425.1"/>
    </source>
</evidence>
<dbReference type="PANTHER" id="PTHR43540:SF6">
    <property type="entry name" value="ISOCHORISMATASE-LIKE DOMAIN-CONTAINING PROTEIN"/>
    <property type="match status" value="1"/>
</dbReference>
<dbReference type="RefSeq" id="WP_088073721.1">
    <property type="nucleotide sequence ID" value="NZ_JAHQCR010000052.1"/>
</dbReference>
<comment type="caution">
    <text evidence="4">The sequence shown here is derived from an EMBL/GenBank/DDBJ whole genome shotgun (WGS) entry which is preliminary data.</text>
</comment>
<dbReference type="SUPFAM" id="SSF52499">
    <property type="entry name" value="Isochorismatase-like hydrolases"/>
    <property type="match status" value="1"/>
</dbReference>
<keyword evidence="2" id="KW-0378">Hydrolase</keyword>
<protein>
    <submittedName>
        <fullName evidence="4">Isochorismatase family protein</fullName>
    </submittedName>
</protein>
<dbReference type="Proteomes" id="UP000790580">
    <property type="component" value="Unassembled WGS sequence"/>
</dbReference>
<dbReference type="Pfam" id="PF00857">
    <property type="entry name" value="Isochorismatase"/>
    <property type="match status" value="1"/>
</dbReference>
<evidence type="ECO:0000259" key="3">
    <source>
        <dbReference type="Pfam" id="PF00857"/>
    </source>
</evidence>
<organism evidence="4 5">
    <name type="scientific">Evansella alkalicola</name>
    <dbReference type="NCBI Taxonomy" id="745819"/>
    <lineage>
        <taxon>Bacteria</taxon>
        <taxon>Bacillati</taxon>
        <taxon>Bacillota</taxon>
        <taxon>Bacilli</taxon>
        <taxon>Bacillales</taxon>
        <taxon>Bacillaceae</taxon>
        <taxon>Evansella</taxon>
    </lineage>
</organism>
<accession>A0ABS6JVK5</accession>
<evidence type="ECO:0000313" key="5">
    <source>
        <dbReference type="Proteomes" id="UP000790580"/>
    </source>
</evidence>
<proteinExistence type="inferred from homology"/>
<sequence>MKGLLVIDVQNGIVNHGEFSEELSLMENVIKDFKENKSPVIFMRHFDDVEESSLYKDSVGSELHDSLKGHAEYVLVKKTPSSFYNTELSSTLEKLGVDHLFIIGFNTEFCCMFTAIAAFDRGYKVTFIEDATGTVNNDETYEMKGLDIKDFVGTVLHWSEAIEVLDYEEYIEVYKGDKGNVF</sequence>
<reference evidence="4 5" key="1">
    <citation type="submission" date="2021-06" db="EMBL/GenBank/DDBJ databases">
        <title>Bacillus sp. RD4P76, an endophyte from a halophyte.</title>
        <authorList>
            <person name="Sun J.-Q."/>
        </authorList>
    </citation>
    <scope>NUCLEOTIDE SEQUENCE [LARGE SCALE GENOMIC DNA]</scope>
    <source>
        <strain evidence="4 5">JCM 17098</strain>
    </source>
</reference>
<dbReference type="PANTHER" id="PTHR43540">
    <property type="entry name" value="PEROXYUREIDOACRYLATE/UREIDOACRYLATE AMIDOHYDROLASE-RELATED"/>
    <property type="match status" value="1"/>
</dbReference>
<gene>
    <name evidence="4" type="ORF">KS407_13385</name>
</gene>
<dbReference type="InterPro" id="IPR050272">
    <property type="entry name" value="Isochorismatase-like_hydrls"/>
</dbReference>
<evidence type="ECO:0000256" key="1">
    <source>
        <dbReference type="ARBA" id="ARBA00006336"/>
    </source>
</evidence>
<evidence type="ECO:0000256" key="2">
    <source>
        <dbReference type="ARBA" id="ARBA00022801"/>
    </source>
</evidence>
<name>A0ABS6JVK5_9BACI</name>
<keyword evidence="5" id="KW-1185">Reference proteome</keyword>
<dbReference type="Gene3D" id="3.40.50.850">
    <property type="entry name" value="Isochorismatase-like"/>
    <property type="match status" value="1"/>
</dbReference>
<comment type="similarity">
    <text evidence="1">Belongs to the isochorismatase family.</text>
</comment>
<dbReference type="InterPro" id="IPR036380">
    <property type="entry name" value="Isochorismatase-like_sf"/>
</dbReference>
<dbReference type="EMBL" id="JAHQCR010000052">
    <property type="protein sequence ID" value="MBU9722425.1"/>
    <property type="molecule type" value="Genomic_DNA"/>
</dbReference>
<feature type="domain" description="Isochorismatase-like" evidence="3">
    <location>
        <begin position="4"/>
        <end position="156"/>
    </location>
</feature>